<evidence type="ECO:0000256" key="6">
    <source>
        <dbReference type="ARBA" id="ARBA00023004"/>
    </source>
</evidence>
<evidence type="ECO:0000256" key="3">
    <source>
        <dbReference type="ARBA" id="ARBA00010617"/>
    </source>
</evidence>
<comment type="pathway">
    <text evidence="2">Secondary metabolite biosynthesis.</text>
</comment>
<keyword evidence="4" id="KW-0479">Metal-binding</keyword>
<organism evidence="8 9">
    <name type="scientific">Collybiopsis luxurians FD-317 M1</name>
    <dbReference type="NCBI Taxonomy" id="944289"/>
    <lineage>
        <taxon>Eukaryota</taxon>
        <taxon>Fungi</taxon>
        <taxon>Dikarya</taxon>
        <taxon>Basidiomycota</taxon>
        <taxon>Agaricomycotina</taxon>
        <taxon>Agaricomycetes</taxon>
        <taxon>Agaricomycetidae</taxon>
        <taxon>Agaricales</taxon>
        <taxon>Marasmiineae</taxon>
        <taxon>Omphalotaceae</taxon>
        <taxon>Collybiopsis</taxon>
        <taxon>Collybiopsis luxurians</taxon>
    </lineage>
</organism>
<evidence type="ECO:0000313" key="9">
    <source>
        <dbReference type="Proteomes" id="UP000053593"/>
    </source>
</evidence>
<dbReference type="InterPro" id="IPR001128">
    <property type="entry name" value="Cyt_P450"/>
</dbReference>
<evidence type="ECO:0000313" key="8">
    <source>
        <dbReference type="EMBL" id="KIK61217.1"/>
    </source>
</evidence>
<reference evidence="8 9" key="1">
    <citation type="submission" date="2014-04" db="EMBL/GenBank/DDBJ databases">
        <title>Evolutionary Origins and Diversification of the Mycorrhizal Mutualists.</title>
        <authorList>
            <consortium name="DOE Joint Genome Institute"/>
            <consortium name="Mycorrhizal Genomics Consortium"/>
            <person name="Kohler A."/>
            <person name="Kuo A."/>
            <person name="Nagy L.G."/>
            <person name="Floudas D."/>
            <person name="Copeland A."/>
            <person name="Barry K.W."/>
            <person name="Cichocki N."/>
            <person name="Veneault-Fourrey C."/>
            <person name="LaButti K."/>
            <person name="Lindquist E.A."/>
            <person name="Lipzen A."/>
            <person name="Lundell T."/>
            <person name="Morin E."/>
            <person name="Murat C."/>
            <person name="Riley R."/>
            <person name="Ohm R."/>
            <person name="Sun H."/>
            <person name="Tunlid A."/>
            <person name="Henrissat B."/>
            <person name="Grigoriev I.V."/>
            <person name="Hibbett D.S."/>
            <person name="Martin F."/>
        </authorList>
    </citation>
    <scope>NUCLEOTIDE SEQUENCE [LARGE SCALE GENOMIC DNA]</scope>
    <source>
        <strain evidence="8 9">FD-317 M1</strain>
    </source>
</reference>
<dbReference type="GO" id="GO:0016705">
    <property type="term" value="F:oxidoreductase activity, acting on paired donors, with incorporation or reduction of molecular oxygen"/>
    <property type="evidence" value="ECO:0007669"/>
    <property type="project" value="InterPro"/>
</dbReference>
<comment type="similarity">
    <text evidence="3">Belongs to the cytochrome P450 family.</text>
</comment>
<keyword evidence="6" id="KW-0408">Iron</keyword>
<dbReference type="EMBL" id="KN834772">
    <property type="protein sequence ID" value="KIK61217.1"/>
    <property type="molecule type" value="Genomic_DNA"/>
</dbReference>
<dbReference type="PANTHER" id="PTHR24305">
    <property type="entry name" value="CYTOCHROME P450"/>
    <property type="match status" value="1"/>
</dbReference>
<gene>
    <name evidence="8" type="ORF">GYMLUDRAFT_225447</name>
</gene>
<keyword evidence="5" id="KW-0560">Oxidoreductase</keyword>
<dbReference type="SUPFAM" id="SSF48264">
    <property type="entry name" value="Cytochrome P450"/>
    <property type="match status" value="1"/>
</dbReference>
<accession>A0A0D0CQB7</accession>
<dbReference type="HOGENOM" id="CLU_2020708_0_0_1"/>
<evidence type="ECO:0000256" key="1">
    <source>
        <dbReference type="ARBA" id="ARBA00001971"/>
    </source>
</evidence>
<evidence type="ECO:0008006" key="10">
    <source>
        <dbReference type="Google" id="ProtNLM"/>
    </source>
</evidence>
<keyword evidence="9" id="KW-1185">Reference proteome</keyword>
<dbReference type="InterPro" id="IPR036396">
    <property type="entry name" value="Cyt_P450_sf"/>
</dbReference>
<keyword evidence="7" id="KW-0503">Monooxygenase</keyword>
<comment type="cofactor">
    <cofactor evidence="1">
        <name>heme</name>
        <dbReference type="ChEBI" id="CHEBI:30413"/>
    </cofactor>
</comment>
<dbReference type="Gene3D" id="1.10.630.10">
    <property type="entry name" value="Cytochrome P450"/>
    <property type="match status" value="1"/>
</dbReference>
<sequence>MHKISKLWSVWICWQGRQHLEFKAMHDKYGPVVRTGPNEISIIDPSAINSVLGAGGLPKGKYYLARQDERAPSNLLSLSGEEHASRRKVWNRALNSDALEEYNEILVKNASQLAEGIQATSERNGEVDLTEWFNFFSFDFMADFV</sequence>
<dbReference type="OrthoDB" id="6692864at2759"/>
<dbReference type="Pfam" id="PF00067">
    <property type="entry name" value="p450"/>
    <property type="match status" value="1"/>
</dbReference>
<evidence type="ECO:0000256" key="4">
    <source>
        <dbReference type="ARBA" id="ARBA00022723"/>
    </source>
</evidence>
<evidence type="ECO:0000256" key="2">
    <source>
        <dbReference type="ARBA" id="ARBA00005179"/>
    </source>
</evidence>
<proteinExistence type="inferred from homology"/>
<dbReference type="GO" id="GO:0005506">
    <property type="term" value="F:iron ion binding"/>
    <property type="evidence" value="ECO:0007669"/>
    <property type="project" value="InterPro"/>
</dbReference>
<name>A0A0D0CQB7_9AGAR</name>
<dbReference type="PANTHER" id="PTHR24305:SF187">
    <property type="entry name" value="P450, PUTATIVE (EUROFUNG)-RELATED"/>
    <property type="match status" value="1"/>
</dbReference>
<dbReference type="AlphaFoldDB" id="A0A0D0CQB7"/>
<evidence type="ECO:0000256" key="7">
    <source>
        <dbReference type="ARBA" id="ARBA00023033"/>
    </source>
</evidence>
<evidence type="ECO:0000256" key="5">
    <source>
        <dbReference type="ARBA" id="ARBA00023002"/>
    </source>
</evidence>
<dbReference type="Proteomes" id="UP000053593">
    <property type="component" value="Unassembled WGS sequence"/>
</dbReference>
<dbReference type="GO" id="GO:0004497">
    <property type="term" value="F:monooxygenase activity"/>
    <property type="evidence" value="ECO:0007669"/>
    <property type="project" value="UniProtKB-KW"/>
</dbReference>
<protein>
    <recommendedName>
        <fullName evidence="10">Cytochrome P450</fullName>
    </recommendedName>
</protein>
<dbReference type="InterPro" id="IPR050121">
    <property type="entry name" value="Cytochrome_P450_monoxygenase"/>
</dbReference>
<dbReference type="GO" id="GO:0020037">
    <property type="term" value="F:heme binding"/>
    <property type="evidence" value="ECO:0007669"/>
    <property type="project" value="InterPro"/>
</dbReference>